<evidence type="ECO:0000313" key="9">
    <source>
        <dbReference type="Proteomes" id="UP000324897"/>
    </source>
</evidence>
<name>A0A5J9WQF7_9POAL</name>
<evidence type="ECO:0000256" key="3">
    <source>
        <dbReference type="ARBA" id="ARBA00022833"/>
    </source>
</evidence>
<keyword evidence="1" id="KW-0479">Metal-binding</keyword>
<accession>A0A5J9WQF7</accession>
<dbReference type="AlphaFoldDB" id="A0A5J9WQF7"/>
<dbReference type="PANTHER" id="PTHR46632:SF16">
    <property type="entry name" value="E3 UBIQUITIN-PROTEIN LIGASE SINA-LIKE 10"/>
    <property type="match status" value="1"/>
</dbReference>
<dbReference type="InterPro" id="IPR013010">
    <property type="entry name" value="Znf_SIAH"/>
</dbReference>
<dbReference type="UniPathway" id="UPA00143"/>
<feature type="domain" description="SIAH-type" evidence="7">
    <location>
        <begin position="158"/>
        <end position="213"/>
    </location>
</feature>
<feature type="non-terminal residue" evidence="8">
    <location>
        <position position="1"/>
    </location>
</feature>
<dbReference type="Proteomes" id="UP000324897">
    <property type="component" value="Chromosome 6"/>
</dbReference>
<comment type="caution">
    <text evidence="8">The sequence shown here is derived from an EMBL/GenBank/DDBJ whole genome shotgun (WGS) entry which is preliminary data.</text>
</comment>
<evidence type="ECO:0000256" key="6">
    <source>
        <dbReference type="SAM" id="MobiDB-lite"/>
    </source>
</evidence>
<protein>
    <recommendedName>
        <fullName evidence="7">SIAH-type domain-containing protein</fullName>
    </recommendedName>
</protein>
<feature type="region of interest" description="Disordered" evidence="6">
    <location>
        <begin position="1"/>
        <end position="40"/>
    </location>
</feature>
<keyword evidence="9" id="KW-1185">Reference proteome</keyword>
<dbReference type="PANTHER" id="PTHR46632">
    <property type="entry name" value="E3 UBIQUITIN-PROTEIN LIGASE SINA-LIKE 4"/>
    <property type="match status" value="1"/>
</dbReference>
<dbReference type="GO" id="GO:0016567">
    <property type="term" value="P:protein ubiquitination"/>
    <property type="evidence" value="ECO:0007669"/>
    <property type="project" value="UniProtKB-UniPathway"/>
</dbReference>
<reference evidence="8 9" key="1">
    <citation type="journal article" date="2019" name="Sci. Rep.">
        <title>A high-quality genome of Eragrostis curvula grass provides insights into Poaceae evolution and supports new strategies to enhance forage quality.</title>
        <authorList>
            <person name="Carballo J."/>
            <person name="Santos B.A.C.M."/>
            <person name="Zappacosta D."/>
            <person name="Garbus I."/>
            <person name="Selva J.P."/>
            <person name="Gallo C.A."/>
            <person name="Diaz A."/>
            <person name="Albertini E."/>
            <person name="Caccamo M."/>
            <person name="Echenique V."/>
        </authorList>
    </citation>
    <scope>NUCLEOTIDE SEQUENCE [LARGE SCALE GENOMIC DNA]</scope>
    <source>
        <strain evidence="9">cv. Victoria</strain>
        <tissue evidence="8">Leaf</tissue>
    </source>
</reference>
<gene>
    <name evidence="8" type="ORF">EJB05_01738</name>
</gene>
<evidence type="ECO:0000259" key="7">
    <source>
        <dbReference type="PROSITE" id="PS51081"/>
    </source>
</evidence>
<dbReference type="PROSITE" id="PS51081">
    <property type="entry name" value="ZF_SIAH"/>
    <property type="match status" value="1"/>
</dbReference>
<evidence type="ECO:0000256" key="5">
    <source>
        <dbReference type="PROSITE-ProRule" id="PRU00455"/>
    </source>
</evidence>
<dbReference type="EMBL" id="RWGY01000002">
    <property type="protein sequence ID" value="TVU50368.1"/>
    <property type="molecule type" value="Genomic_DNA"/>
</dbReference>
<dbReference type="OrthoDB" id="4788989at2759"/>
<dbReference type="Pfam" id="PF21361">
    <property type="entry name" value="Sina_ZnF"/>
    <property type="match status" value="1"/>
</dbReference>
<dbReference type="InterPro" id="IPR044286">
    <property type="entry name" value="SINL_plant"/>
</dbReference>
<dbReference type="GO" id="GO:0008270">
    <property type="term" value="F:zinc ion binding"/>
    <property type="evidence" value="ECO:0007669"/>
    <property type="project" value="UniProtKB-KW"/>
</dbReference>
<organism evidence="8 9">
    <name type="scientific">Eragrostis curvula</name>
    <name type="common">weeping love grass</name>
    <dbReference type="NCBI Taxonomy" id="38414"/>
    <lineage>
        <taxon>Eukaryota</taxon>
        <taxon>Viridiplantae</taxon>
        <taxon>Streptophyta</taxon>
        <taxon>Embryophyta</taxon>
        <taxon>Tracheophyta</taxon>
        <taxon>Spermatophyta</taxon>
        <taxon>Magnoliopsida</taxon>
        <taxon>Liliopsida</taxon>
        <taxon>Poales</taxon>
        <taxon>Poaceae</taxon>
        <taxon>PACMAD clade</taxon>
        <taxon>Chloridoideae</taxon>
        <taxon>Eragrostideae</taxon>
        <taxon>Eragrostidinae</taxon>
        <taxon>Eragrostis</taxon>
    </lineage>
</organism>
<keyword evidence="2 5" id="KW-0863">Zinc-finger</keyword>
<evidence type="ECO:0000256" key="1">
    <source>
        <dbReference type="ARBA" id="ARBA00022723"/>
    </source>
</evidence>
<keyword evidence="3" id="KW-0862">Zinc</keyword>
<comment type="function">
    <text evidence="4">E3 ubiquitin-protein ligase that mediates ubiquitination and subsequent proteasomal degradation of target proteins. E3 ubiquitin ligases accept ubiquitin from an E2 ubiquitin-conjugating enzyme in the form of a thioester and then directly transfers the ubiquitin to targeted substrates. It probably triggers the ubiquitin-mediated degradation of different substrates.</text>
</comment>
<dbReference type="Gramene" id="TVU50368">
    <property type="protein sequence ID" value="TVU50368"/>
    <property type="gene ID" value="EJB05_01738"/>
</dbReference>
<evidence type="ECO:0000256" key="4">
    <source>
        <dbReference type="ARBA" id="ARBA00024004"/>
    </source>
</evidence>
<dbReference type="Gene3D" id="3.30.40.10">
    <property type="entry name" value="Zinc/RING finger domain, C3HC4 (zinc finger)"/>
    <property type="match status" value="1"/>
</dbReference>
<dbReference type="SUPFAM" id="SSF49599">
    <property type="entry name" value="TRAF domain-like"/>
    <property type="match status" value="1"/>
</dbReference>
<evidence type="ECO:0000313" key="8">
    <source>
        <dbReference type="EMBL" id="TVU50368.1"/>
    </source>
</evidence>
<evidence type="ECO:0000256" key="2">
    <source>
        <dbReference type="ARBA" id="ARBA00022771"/>
    </source>
</evidence>
<dbReference type="InterPro" id="IPR013083">
    <property type="entry name" value="Znf_RING/FYVE/PHD"/>
</dbReference>
<proteinExistence type="predicted"/>
<sequence>MAKFSFDDADDDPPAASASGGDKRKRDGEGPADAADGVAPRKVRILAAGGGGPYGNASVTEDTAGGSGGWRMVEAVGGDADGGISVRIDPEVLNCSICFEPFRPPLYQRTKHDCLPFYGNLLQAACVYCWSKLSNKCQICCHEANFVRNIALEKIVESVKSSCSYANWGCSKLVSYSLKDAHEKSCLFAPSVCPIPGCGYRTTMDDHFEAQISTGRRGDSDGK</sequence>